<feature type="transmembrane region" description="Helical" evidence="7">
    <location>
        <begin position="125"/>
        <end position="144"/>
    </location>
</feature>
<dbReference type="GO" id="GO:0022857">
    <property type="term" value="F:transmembrane transporter activity"/>
    <property type="evidence" value="ECO:0007669"/>
    <property type="project" value="InterPro"/>
</dbReference>
<dbReference type="InterPro" id="IPR036259">
    <property type="entry name" value="MFS_trans_sf"/>
</dbReference>
<dbReference type="EMBL" id="CDPU01000050">
    <property type="protein sequence ID" value="CEO55275.1"/>
    <property type="molecule type" value="Genomic_DNA"/>
</dbReference>
<evidence type="ECO:0000256" key="2">
    <source>
        <dbReference type="ARBA" id="ARBA00022448"/>
    </source>
</evidence>
<gene>
    <name evidence="9" type="ORF">BN869_000011333_1</name>
</gene>
<evidence type="ECO:0000259" key="8">
    <source>
        <dbReference type="PROSITE" id="PS50850"/>
    </source>
</evidence>
<dbReference type="Pfam" id="PF07690">
    <property type="entry name" value="MFS_1"/>
    <property type="match status" value="1"/>
</dbReference>
<evidence type="ECO:0000256" key="4">
    <source>
        <dbReference type="ARBA" id="ARBA00022989"/>
    </source>
</evidence>
<feature type="domain" description="Major facilitator superfamily (MFS) profile" evidence="8">
    <location>
        <begin position="60"/>
        <end position="560"/>
    </location>
</feature>
<dbReference type="InterPro" id="IPR011701">
    <property type="entry name" value="MFS"/>
</dbReference>
<keyword evidence="3 7" id="KW-0812">Transmembrane</keyword>
<comment type="subcellular location">
    <subcellularLocation>
        <location evidence="1">Membrane</location>
        <topology evidence="1">Multi-pass membrane protein</topology>
    </subcellularLocation>
</comment>
<protein>
    <recommendedName>
        <fullName evidence="8">Major facilitator superfamily (MFS) profile domain-containing protein</fullName>
    </recommendedName>
</protein>
<feature type="transmembrane region" description="Helical" evidence="7">
    <location>
        <begin position="328"/>
        <end position="348"/>
    </location>
</feature>
<feature type="region of interest" description="Disordered" evidence="6">
    <location>
        <begin position="1"/>
        <end position="28"/>
    </location>
</feature>
<evidence type="ECO:0000256" key="3">
    <source>
        <dbReference type="ARBA" id="ARBA00022692"/>
    </source>
</evidence>
<dbReference type="PROSITE" id="PS50850">
    <property type="entry name" value="MFS"/>
    <property type="match status" value="1"/>
</dbReference>
<feature type="transmembrane region" description="Helical" evidence="7">
    <location>
        <begin position="55"/>
        <end position="75"/>
    </location>
</feature>
<keyword evidence="2" id="KW-0813">Transport</keyword>
<feature type="transmembrane region" description="Helical" evidence="7">
    <location>
        <begin position="368"/>
        <end position="385"/>
    </location>
</feature>
<feature type="transmembrane region" description="Helical" evidence="7">
    <location>
        <begin position="419"/>
        <end position="444"/>
    </location>
</feature>
<dbReference type="FunFam" id="1.20.1720.10:FF:000012">
    <property type="entry name" value="MFS toxin efflux pump (AflT)"/>
    <property type="match status" value="1"/>
</dbReference>
<keyword evidence="4 7" id="KW-1133">Transmembrane helix</keyword>
<feature type="transmembrane region" description="Helical" evidence="7">
    <location>
        <begin position="95"/>
        <end position="113"/>
    </location>
</feature>
<organism evidence="9">
    <name type="scientific">Bionectria ochroleuca</name>
    <name type="common">Gliocladium roseum</name>
    <dbReference type="NCBI Taxonomy" id="29856"/>
    <lineage>
        <taxon>Eukaryota</taxon>
        <taxon>Fungi</taxon>
        <taxon>Dikarya</taxon>
        <taxon>Ascomycota</taxon>
        <taxon>Pezizomycotina</taxon>
        <taxon>Sordariomycetes</taxon>
        <taxon>Hypocreomycetidae</taxon>
        <taxon>Hypocreales</taxon>
        <taxon>Bionectriaceae</taxon>
        <taxon>Clonostachys</taxon>
    </lineage>
</organism>
<dbReference type="InterPro" id="IPR020846">
    <property type="entry name" value="MFS_dom"/>
</dbReference>
<evidence type="ECO:0000256" key="1">
    <source>
        <dbReference type="ARBA" id="ARBA00004141"/>
    </source>
</evidence>
<name>A0A0B7KKE3_BIOOC</name>
<dbReference type="PANTHER" id="PTHR23501:SF199">
    <property type="entry name" value="MFS EFFLUX TRANSPORTER INPD-RELATED"/>
    <property type="match status" value="1"/>
</dbReference>
<feature type="transmembrane region" description="Helical" evidence="7">
    <location>
        <begin position="289"/>
        <end position="308"/>
    </location>
</feature>
<reference evidence="9" key="1">
    <citation type="submission" date="2015-01" db="EMBL/GenBank/DDBJ databases">
        <authorList>
            <person name="Durling Mikael"/>
        </authorList>
    </citation>
    <scope>NUCLEOTIDE SEQUENCE</scope>
</reference>
<feature type="transmembrane region" description="Helical" evidence="7">
    <location>
        <begin position="254"/>
        <end position="277"/>
    </location>
</feature>
<dbReference type="PANTHER" id="PTHR23501">
    <property type="entry name" value="MAJOR FACILITATOR SUPERFAMILY"/>
    <property type="match status" value="1"/>
</dbReference>
<dbReference type="AlphaFoldDB" id="A0A0B7KKE3"/>
<dbReference type="CDD" id="cd17502">
    <property type="entry name" value="MFS_Azr1_MDR_like"/>
    <property type="match status" value="1"/>
</dbReference>
<dbReference type="SUPFAM" id="SSF103473">
    <property type="entry name" value="MFS general substrate transporter"/>
    <property type="match status" value="1"/>
</dbReference>
<dbReference type="Gene3D" id="1.20.1250.20">
    <property type="entry name" value="MFS general substrate transporter like domains"/>
    <property type="match status" value="2"/>
</dbReference>
<feature type="transmembrane region" description="Helical" evidence="7">
    <location>
        <begin position="392"/>
        <end position="413"/>
    </location>
</feature>
<keyword evidence="5 7" id="KW-0472">Membrane</keyword>
<evidence type="ECO:0000256" key="6">
    <source>
        <dbReference type="SAM" id="MobiDB-lite"/>
    </source>
</evidence>
<feature type="transmembrane region" description="Helical" evidence="7">
    <location>
        <begin position="534"/>
        <end position="555"/>
    </location>
</feature>
<feature type="transmembrane region" description="Helical" evidence="7">
    <location>
        <begin position="182"/>
        <end position="201"/>
    </location>
</feature>
<sequence>MKKSLESGASQREINGEIPRNDSSRETAQYEMTTSASIPNAEVDPEKATEYLSGLPLLFVAIGLALCAFCVGLDRSIVATAVPKITAEFNSLNDVAWYGSSFLLTTCCFQLLFGKLYAELNITWVFLVALGIFEVGSVVCAAAPNSVALVIGRAVAGIGAAGLMSGFFVIVAKSLPLEKRPVFTGAVGACSGISQMIAPTLGGVFTDRLTWRWCFWINLPLGAATALTVFFFLKLPNNERNDHTMNSIGNIKEFLNKLDLIGSLCLMPFLVCLLLALQWGGTTYAWSNWRVILCLCLFGLLFIAWIYIQYAKGDNATLPARIIRQRSVGCGLLFSLCTCSSMFVVSYYGPIWFQVVKDTTAEQSGINFLAALGPLIVASFAAGALTSHIGYYVPQMIVCAAITTVASGLLYMYELDTTTAFWAGSLALFGLGIGSGLQMPLVAVQTVLKGGDISMGTSAMVLSQSMGGSIFLAVGQNVFQAKLIEELASRVPDLDPQIVIEHGATGLRAAITEQFGSKTAQGVLEAYNLGLRQCFLVSIIISGLALFAALGMEWISVKGNHSQESAKDV</sequence>
<dbReference type="GO" id="GO:0005886">
    <property type="term" value="C:plasma membrane"/>
    <property type="evidence" value="ECO:0007669"/>
    <property type="project" value="TreeGrafter"/>
</dbReference>
<dbReference type="FunFam" id="1.20.1250.20:FF:000196">
    <property type="entry name" value="MFS toxin efflux pump (AflT)"/>
    <property type="match status" value="1"/>
</dbReference>
<feature type="transmembrane region" description="Helical" evidence="7">
    <location>
        <begin position="150"/>
        <end position="170"/>
    </location>
</feature>
<feature type="transmembrane region" description="Helical" evidence="7">
    <location>
        <begin position="213"/>
        <end position="233"/>
    </location>
</feature>
<proteinExistence type="predicted"/>
<evidence type="ECO:0000313" key="9">
    <source>
        <dbReference type="EMBL" id="CEO55275.1"/>
    </source>
</evidence>
<accession>A0A0B7KKE3</accession>
<evidence type="ECO:0000256" key="7">
    <source>
        <dbReference type="SAM" id="Phobius"/>
    </source>
</evidence>
<evidence type="ECO:0000256" key="5">
    <source>
        <dbReference type="ARBA" id="ARBA00023136"/>
    </source>
</evidence>